<comment type="caution">
    <text evidence="3">The sequence shown here is derived from an EMBL/GenBank/DDBJ whole genome shotgun (WGS) entry which is preliminary data.</text>
</comment>
<dbReference type="Proteomes" id="UP000469927">
    <property type="component" value="Unassembled WGS sequence"/>
</dbReference>
<feature type="signal peptide" evidence="1">
    <location>
        <begin position="1"/>
        <end position="18"/>
    </location>
</feature>
<keyword evidence="1" id="KW-0732">Signal</keyword>
<evidence type="ECO:0000313" key="4">
    <source>
        <dbReference type="Proteomes" id="UP000244378"/>
    </source>
</evidence>
<sequence>MKKKILLFGLFASFPAFALRMEAFIQKHYEDDASAVEVKRDLTPSVSIGRNAIEMEADTLQKIQKLTTAPVMQGNQYQWLCVKTNGGMSYGFISDNEMGNGTITAIALLENGEGCKTFDDPLSVTVKGVPLPEATSTERASAFGQVADFYYKETPVKGGLVQSNDIRYYSDEGGVILNQITVN</sequence>
<organism evidence="3 4">
    <name type="scientific">Cronobacter muytjensii</name>
    <dbReference type="NCBI Taxonomy" id="413501"/>
    <lineage>
        <taxon>Bacteria</taxon>
        <taxon>Pseudomonadati</taxon>
        <taxon>Pseudomonadota</taxon>
        <taxon>Gammaproteobacteria</taxon>
        <taxon>Enterobacterales</taxon>
        <taxon>Enterobacteriaceae</taxon>
        <taxon>Cronobacter</taxon>
    </lineage>
</organism>
<gene>
    <name evidence="3" type="ORF">AUN14_07305</name>
    <name evidence="2" type="ORF">FZI19_12360</name>
</gene>
<dbReference type="AlphaFoldDB" id="A0A2T7AUX6"/>
<proteinExistence type="predicted"/>
<accession>A0A2T7AUX6</accession>
<dbReference type="EMBL" id="WAGD01000035">
    <property type="protein sequence ID" value="KAB0877706.1"/>
    <property type="molecule type" value="Genomic_DNA"/>
</dbReference>
<evidence type="ECO:0000313" key="5">
    <source>
        <dbReference type="Proteomes" id="UP000469927"/>
    </source>
</evidence>
<name>A0A2T7AUX6_9ENTR</name>
<evidence type="ECO:0008006" key="6">
    <source>
        <dbReference type="Google" id="ProtNLM"/>
    </source>
</evidence>
<evidence type="ECO:0000313" key="3">
    <source>
        <dbReference type="EMBL" id="PUX15660.1"/>
    </source>
</evidence>
<evidence type="ECO:0000256" key="1">
    <source>
        <dbReference type="SAM" id="SignalP"/>
    </source>
</evidence>
<keyword evidence="5" id="KW-1185">Reference proteome</keyword>
<protein>
    <recommendedName>
        <fullName evidence="6">SH3 domain-containing protein</fullName>
    </recommendedName>
</protein>
<dbReference type="OrthoDB" id="6555391at2"/>
<evidence type="ECO:0000313" key="2">
    <source>
        <dbReference type="EMBL" id="KAB0877706.1"/>
    </source>
</evidence>
<dbReference type="EMBL" id="MSAE01000012">
    <property type="protein sequence ID" value="PUX15660.1"/>
    <property type="molecule type" value="Genomic_DNA"/>
</dbReference>
<dbReference type="RefSeq" id="WP_075192842.1">
    <property type="nucleotide sequence ID" value="NZ_JADKNN010000060.1"/>
</dbReference>
<reference evidence="3 4" key="1">
    <citation type="submission" date="2016-12" db="EMBL/GenBank/DDBJ databases">
        <title>Analysis of the Molecular Diversity Among Cronobacter Species Isolated from Filth Flies Using a Pan Genomic DNA Microarray.</title>
        <authorList>
            <person name="Pava-Ripoll M."/>
            <person name="Tall B."/>
            <person name="Farber J."/>
            <person name="Fanning S."/>
            <person name="Lehner A."/>
            <person name="Stephan R."/>
            <person name="Pagotto F."/>
            <person name="Iverson C."/>
            <person name="Ziobro G."/>
            <person name="Miller A."/>
            <person name="Pearson R."/>
            <person name="Yan Q."/>
            <person name="Kim M."/>
            <person name="Jeong S."/>
            <person name="Park J."/>
            <person name="Jun S."/>
            <person name="Choi H."/>
            <person name="Chung T."/>
            <person name="Yoo Y."/>
            <person name="Park E."/>
            <person name="Hwang S."/>
            <person name="Lee B."/>
            <person name="Sathyamoorthy V."/>
            <person name="Carter L."/>
            <person name="Mammel M."/>
            <person name="Jackson S."/>
            <person name="Kothary M."/>
            <person name="Patel I."/>
            <person name="Grim C."/>
            <person name="Gopinath G."/>
            <person name="Gangiredla J."/>
            <person name="Chase H."/>
        </authorList>
    </citation>
    <scope>NUCLEOTIDE SEQUENCE [LARGE SCALE GENOMIC DNA]</scope>
    <source>
        <strain evidence="3 4">MOD1-Md1s</strain>
    </source>
</reference>
<reference evidence="2 5" key="2">
    <citation type="submission" date="2019-08" db="EMBL/GenBank/DDBJ databases">
        <title>Prevalence, distribution, and phylogeny of type two toxin-antitoxin genes possessed by Cronobacter species where C. sakazakii homologs follow sequence type lineages.</title>
        <authorList>
            <person name="Finkelstein S."/>
            <person name="Negrete F."/>
            <person name="Jang H."/>
            <person name="Gopinath G.R."/>
            <person name="Tall B.D."/>
        </authorList>
    </citation>
    <scope>NUCLEOTIDE SEQUENCE [LARGE SCALE GENOMIC DNA]</scope>
    <source>
        <strain evidence="2 5">MOD1_GK1257</strain>
    </source>
</reference>
<feature type="chain" id="PRO_5015563053" description="SH3 domain-containing protein" evidence="1">
    <location>
        <begin position="19"/>
        <end position="183"/>
    </location>
</feature>
<dbReference type="Proteomes" id="UP000244378">
    <property type="component" value="Unassembled WGS sequence"/>
</dbReference>